<keyword evidence="1" id="KW-1133">Transmembrane helix</keyword>
<comment type="caution">
    <text evidence="2">The sequence shown here is derived from an EMBL/GenBank/DDBJ whole genome shotgun (WGS) entry which is preliminary data.</text>
</comment>
<evidence type="ECO:0000256" key="1">
    <source>
        <dbReference type="SAM" id="Phobius"/>
    </source>
</evidence>
<keyword evidence="1" id="KW-0812">Transmembrane</keyword>
<feature type="transmembrane region" description="Helical" evidence="1">
    <location>
        <begin position="62"/>
        <end position="84"/>
    </location>
</feature>
<keyword evidence="3" id="KW-1185">Reference proteome</keyword>
<reference evidence="3" key="1">
    <citation type="journal article" date="2019" name="Int. J. Syst. Evol. Microbiol.">
        <title>The Global Catalogue of Microorganisms (GCM) 10K type strain sequencing project: providing services to taxonomists for standard genome sequencing and annotation.</title>
        <authorList>
            <consortium name="The Broad Institute Genomics Platform"/>
            <consortium name="The Broad Institute Genome Sequencing Center for Infectious Disease"/>
            <person name="Wu L."/>
            <person name="Ma J."/>
        </authorList>
    </citation>
    <scope>NUCLEOTIDE SEQUENCE [LARGE SCALE GENOMIC DNA]</scope>
    <source>
        <strain evidence="3">JCM 18424</strain>
    </source>
</reference>
<organism evidence="2 3">
    <name type="scientific">Wohlfahrtiimonas larvae</name>
    <dbReference type="NCBI Taxonomy" id="1157986"/>
    <lineage>
        <taxon>Bacteria</taxon>
        <taxon>Pseudomonadati</taxon>
        <taxon>Pseudomonadota</taxon>
        <taxon>Gammaproteobacteria</taxon>
        <taxon>Cardiobacteriales</taxon>
        <taxon>Ignatzschineriaceae</taxon>
        <taxon>Wohlfahrtiimonas</taxon>
    </lineage>
</organism>
<evidence type="ECO:0000313" key="3">
    <source>
        <dbReference type="Proteomes" id="UP001500631"/>
    </source>
</evidence>
<proteinExistence type="predicted"/>
<dbReference type="Pfam" id="PF03956">
    <property type="entry name" value="Lys_export"/>
    <property type="match status" value="1"/>
</dbReference>
<feature type="transmembrane region" description="Helical" evidence="1">
    <location>
        <begin position="243"/>
        <end position="272"/>
    </location>
</feature>
<keyword evidence="1" id="KW-0472">Membrane</keyword>
<accession>A0ABP9MGJ9</accession>
<feature type="transmembrane region" description="Helical" evidence="1">
    <location>
        <begin position="172"/>
        <end position="195"/>
    </location>
</feature>
<feature type="transmembrane region" description="Helical" evidence="1">
    <location>
        <begin position="284"/>
        <end position="306"/>
    </location>
</feature>
<dbReference type="PANTHER" id="PTHR35804">
    <property type="entry name" value="LYSINE EXPORTER LYSO"/>
    <property type="match status" value="1"/>
</dbReference>
<gene>
    <name evidence="2" type="ORF">GCM10023338_03410</name>
</gene>
<protein>
    <submittedName>
        <fullName evidence="2">Lysine exporter LysO family protein</fullName>
    </submittedName>
</protein>
<dbReference type="RefSeq" id="WP_077926221.1">
    <property type="nucleotide sequence ID" value="NZ_BAABKE010000001.1"/>
</dbReference>
<dbReference type="PANTHER" id="PTHR35804:SF1">
    <property type="entry name" value="LYSINE EXPORTER LYSO"/>
    <property type="match status" value="1"/>
</dbReference>
<name>A0ABP9MGJ9_9GAMM</name>
<dbReference type="InterPro" id="IPR005642">
    <property type="entry name" value="LysO"/>
</dbReference>
<dbReference type="Proteomes" id="UP001500631">
    <property type="component" value="Unassembled WGS sequence"/>
</dbReference>
<feature type="transmembrane region" description="Helical" evidence="1">
    <location>
        <begin position="104"/>
        <end position="128"/>
    </location>
</feature>
<feature type="transmembrane region" description="Helical" evidence="1">
    <location>
        <begin position="140"/>
        <end position="160"/>
    </location>
</feature>
<sequence>MMLLNLLWILAPLFIGFFTVVRSKTILKIIDHSLMALIYLILLVMGLNLSAMENLNSELSKILWQTASYIVCILGMNMLFFYYLDKNLPVKTEKAGGYQSSTLSLVFNAVKLLGSIVIGLVLGKLLLANFSIDLPTFKHIADWLGQSALMTLLLCVGIQLRSNGISLKAVFLNRYGLILSVAIILSSFLGGMLAAMLNGRPLLEGLAVSSGFGWYSLSASVLQKSLGPTVGSVAFFNDLFREFFAFAVIPLIMARLPLSAIGSGGATSLDFVLPLIQKTGGIKVVPIAISFGFIVNIIAPFLLVLFGSLAQ</sequence>
<dbReference type="EMBL" id="BAABKE010000001">
    <property type="protein sequence ID" value="GAA5094749.1"/>
    <property type="molecule type" value="Genomic_DNA"/>
</dbReference>
<evidence type="ECO:0000313" key="2">
    <source>
        <dbReference type="EMBL" id="GAA5094749.1"/>
    </source>
</evidence>
<feature type="transmembrane region" description="Helical" evidence="1">
    <location>
        <begin position="33"/>
        <end position="50"/>
    </location>
</feature>